<dbReference type="InterPro" id="IPR005651">
    <property type="entry name" value="Trm112-like"/>
</dbReference>
<dbReference type="Gene3D" id="2.20.25.10">
    <property type="match status" value="1"/>
</dbReference>
<evidence type="ECO:0008006" key="2">
    <source>
        <dbReference type="Google" id="ProtNLM"/>
    </source>
</evidence>
<dbReference type="AlphaFoldDB" id="A0A381UTP7"/>
<dbReference type="EMBL" id="UINC01006892">
    <property type="protein sequence ID" value="SVA30243.1"/>
    <property type="molecule type" value="Genomic_DNA"/>
</dbReference>
<gene>
    <name evidence="1" type="ORF">METZ01_LOCUS83097</name>
</gene>
<organism evidence="1">
    <name type="scientific">marine metagenome</name>
    <dbReference type="NCBI Taxonomy" id="408172"/>
    <lineage>
        <taxon>unclassified sequences</taxon>
        <taxon>metagenomes</taxon>
        <taxon>ecological metagenomes</taxon>
    </lineage>
</organism>
<proteinExistence type="predicted"/>
<sequence length="78" mass="8546">MKLLLGSNANKPDGYKVMNKEILDILACPDCKGDLKIESAEEDTTEIINGRLICETCGLFFTIQDGVPNFLDADPKTP</sequence>
<accession>A0A381UTP7</accession>
<dbReference type="Pfam" id="PF03966">
    <property type="entry name" value="Trm112p"/>
    <property type="match status" value="1"/>
</dbReference>
<evidence type="ECO:0000313" key="1">
    <source>
        <dbReference type="EMBL" id="SVA30243.1"/>
    </source>
</evidence>
<name>A0A381UTP7_9ZZZZ</name>
<dbReference type="SUPFAM" id="SSF158997">
    <property type="entry name" value="Trm112p-like"/>
    <property type="match status" value="1"/>
</dbReference>
<reference evidence="1" key="1">
    <citation type="submission" date="2018-05" db="EMBL/GenBank/DDBJ databases">
        <authorList>
            <person name="Lanie J.A."/>
            <person name="Ng W.-L."/>
            <person name="Kazmierczak K.M."/>
            <person name="Andrzejewski T.M."/>
            <person name="Davidsen T.M."/>
            <person name="Wayne K.J."/>
            <person name="Tettelin H."/>
            <person name="Glass J.I."/>
            <person name="Rusch D."/>
            <person name="Podicherti R."/>
            <person name="Tsui H.-C.T."/>
            <person name="Winkler M.E."/>
        </authorList>
    </citation>
    <scope>NUCLEOTIDE SEQUENCE</scope>
</reference>
<protein>
    <recommendedName>
        <fullName evidence="2">Trm112 family protein</fullName>
    </recommendedName>
</protein>